<accession>A0A1H3FXK0</accession>
<dbReference type="GO" id="GO:0005886">
    <property type="term" value="C:plasma membrane"/>
    <property type="evidence" value="ECO:0007669"/>
    <property type="project" value="UniProtKB-SubCell"/>
</dbReference>
<gene>
    <name evidence="11" type="ORF">SAMN05660209_01641</name>
</gene>
<keyword evidence="3" id="KW-1003">Cell membrane</keyword>
<dbReference type="NCBIfam" id="TIGR01188">
    <property type="entry name" value="drrA"/>
    <property type="match status" value="1"/>
</dbReference>
<dbReference type="FunFam" id="3.40.50.300:FF:000589">
    <property type="entry name" value="ABC transporter, ATP-binding subunit"/>
    <property type="match status" value="1"/>
</dbReference>
<dbReference type="InterPro" id="IPR003593">
    <property type="entry name" value="AAA+_ATPase"/>
</dbReference>
<keyword evidence="12" id="KW-1185">Reference proteome</keyword>
<dbReference type="InterPro" id="IPR027417">
    <property type="entry name" value="P-loop_NTPase"/>
</dbReference>
<dbReference type="EMBL" id="FNOT01000004">
    <property type="protein sequence ID" value="SDX95565.1"/>
    <property type="molecule type" value="Genomic_DNA"/>
</dbReference>
<keyword evidence="6" id="KW-1278">Translocase</keyword>
<evidence type="ECO:0000259" key="10">
    <source>
        <dbReference type="PROSITE" id="PS50893"/>
    </source>
</evidence>
<dbReference type="GO" id="GO:1900753">
    <property type="term" value="P:doxorubicin transport"/>
    <property type="evidence" value="ECO:0007669"/>
    <property type="project" value="InterPro"/>
</dbReference>
<dbReference type="GO" id="GO:0046677">
    <property type="term" value="P:response to antibiotic"/>
    <property type="evidence" value="ECO:0007669"/>
    <property type="project" value="UniProtKB-KW"/>
</dbReference>
<dbReference type="Proteomes" id="UP000198921">
    <property type="component" value="Unassembled WGS sequence"/>
</dbReference>
<dbReference type="AlphaFoldDB" id="A0A1H3FXK0"/>
<dbReference type="InterPro" id="IPR050763">
    <property type="entry name" value="ABC_transporter_ATP-binding"/>
</dbReference>
<keyword evidence="5 11" id="KW-0067">ATP-binding</keyword>
<dbReference type="SMART" id="SM00382">
    <property type="entry name" value="AAA"/>
    <property type="match status" value="1"/>
</dbReference>
<dbReference type="PROSITE" id="PS00211">
    <property type="entry name" value="ABC_TRANSPORTER_1"/>
    <property type="match status" value="1"/>
</dbReference>
<dbReference type="STRING" id="1137993.SAMN05660209_01641"/>
<evidence type="ECO:0000256" key="3">
    <source>
        <dbReference type="ARBA" id="ARBA00022475"/>
    </source>
</evidence>
<evidence type="ECO:0000256" key="6">
    <source>
        <dbReference type="ARBA" id="ARBA00022967"/>
    </source>
</evidence>
<dbReference type="GO" id="GO:0005524">
    <property type="term" value="F:ATP binding"/>
    <property type="evidence" value="ECO:0007669"/>
    <property type="project" value="UniProtKB-KW"/>
</dbReference>
<dbReference type="Gene3D" id="3.40.50.300">
    <property type="entry name" value="P-loop containing nucleotide triphosphate hydrolases"/>
    <property type="match status" value="1"/>
</dbReference>
<evidence type="ECO:0000256" key="4">
    <source>
        <dbReference type="ARBA" id="ARBA00022741"/>
    </source>
</evidence>
<evidence type="ECO:0000256" key="9">
    <source>
        <dbReference type="ARBA" id="ARBA00049985"/>
    </source>
</evidence>
<dbReference type="SUPFAM" id="SSF52540">
    <property type="entry name" value="P-loop containing nucleoside triphosphate hydrolases"/>
    <property type="match status" value="1"/>
</dbReference>
<keyword evidence="8" id="KW-0046">Antibiotic resistance</keyword>
<dbReference type="PROSITE" id="PS50893">
    <property type="entry name" value="ABC_TRANSPORTER_2"/>
    <property type="match status" value="1"/>
</dbReference>
<evidence type="ECO:0000256" key="5">
    <source>
        <dbReference type="ARBA" id="ARBA00022840"/>
    </source>
</evidence>
<reference evidence="12" key="1">
    <citation type="submission" date="2016-10" db="EMBL/GenBank/DDBJ databases">
        <authorList>
            <person name="Varghese N."/>
            <person name="Submissions S."/>
        </authorList>
    </citation>
    <scope>NUCLEOTIDE SEQUENCE [LARGE SCALE GENOMIC DNA]</scope>
    <source>
        <strain evidence="12">DSM 45422</strain>
    </source>
</reference>
<dbReference type="InterPro" id="IPR017871">
    <property type="entry name" value="ABC_transporter-like_CS"/>
</dbReference>
<protein>
    <submittedName>
        <fullName evidence="11">ABC-2 type transport system ATP-binding protein</fullName>
    </submittedName>
</protein>
<keyword evidence="4" id="KW-0547">Nucleotide-binding</keyword>
<evidence type="ECO:0000256" key="8">
    <source>
        <dbReference type="ARBA" id="ARBA00023251"/>
    </source>
</evidence>
<feature type="domain" description="ABC transporter" evidence="10">
    <location>
        <begin position="15"/>
        <end position="245"/>
    </location>
</feature>
<dbReference type="Pfam" id="PF00005">
    <property type="entry name" value="ABC_tran"/>
    <property type="match status" value="1"/>
</dbReference>
<keyword evidence="7" id="KW-0472">Membrane</keyword>
<organism evidence="11 12">
    <name type="scientific">Geodermatophilus africanus</name>
    <dbReference type="NCBI Taxonomy" id="1137993"/>
    <lineage>
        <taxon>Bacteria</taxon>
        <taxon>Bacillati</taxon>
        <taxon>Actinomycetota</taxon>
        <taxon>Actinomycetes</taxon>
        <taxon>Geodermatophilales</taxon>
        <taxon>Geodermatophilaceae</taxon>
        <taxon>Geodermatophilus</taxon>
    </lineage>
</organism>
<comment type="subcellular location">
    <subcellularLocation>
        <location evidence="1">Cell membrane</location>
        <topology evidence="1">Peripheral membrane protein</topology>
        <orientation evidence="1">Cytoplasmic side</orientation>
    </subcellularLocation>
</comment>
<evidence type="ECO:0000256" key="7">
    <source>
        <dbReference type="ARBA" id="ARBA00023136"/>
    </source>
</evidence>
<keyword evidence="2" id="KW-0813">Transport</keyword>
<evidence type="ECO:0000256" key="1">
    <source>
        <dbReference type="ARBA" id="ARBA00004413"/>
    </source>
</evidence>
<dbReference type="InterPro" id="IPR005894">
    <property type="entry name" value="DrrA"/>
</dbReference>
<evidence type="ECO:0000256" key="2">
    <source>
        <dbReference type="ARBA" id="ARBA00022448"/>
    </source>
</evidence>
<dbReference type="GO" id="GO:0016887">
    <property type="term" value="F:ATP hydrolysis activity"/>
    <property type="evidence" value="ECO:0007669"/>
    <property type="project" value="InterPro"/>
</dbReference>
<proteinExistence type="inferred from homology"/>
<name>A0A1H3FXK0_9ACTN</name>
<dbReference type="PANTHER" id="PTHR42711:SF19">
    <property type="entry name" value="DOXORUBICIN RESISTANCE ATP-BINDING PROTEIN DRRA"/>
    <property type="match status" value="1"/>
</dbReference>
<dbReference type="GO" id="GO:0043215">
    <property type="term" value="P:daunorubicin transport"/>
    <property type="evidence" value="ECO:0007669"/>
    <property type="project" value="InterPro"/>
</dbReference>
<evidence type="ECO:0000313" key="11">
    <source>
        <dbReference type="EMBL" id="SDX95565.1"/>
    </source>
</evidence>
<dbReference type="PANTHER" id="PTHR42711">
    <property type="entry name" value="ABC TRANSPORTER ATP-BINDING PROTEIN"/>
    <property type="match status" value="1"/>
</dbReference>
<comment type="similarity">
    <text evidence="9">Belongs to the ABC transporter superfamily. Drug exporter-1 (DrugE1) (TC 3.A.1.105) family.</text>
</comment>
<evidence type="ECO:0000313" key="12">
    <source>
        <dbReference type="Proteomes" id="UP000198921"/>
    </source>
</evidence>
<sequence>MSAPSPGSPVMTDAIVVEGLVKRFGATTALDAVDLTVAEGSVLGLLGPNGAGKTTVVRILTTLLRADAGRVRVAGLDVVDDADAVRATIGLTGQYAAVDEYLTGLENLEMVGRLYRLSRREARARAGELLERFDLTGAADRPAKTYSGGMRRRLDIAASLIARPRILFLDEPTTGLDPRSRLGMWEFIADLADGGTTILLTTQYLEEADRLADRMVVIDRGRVIARGTADELKAQVGGQRLEFTVTTAAVLPDILARLRGLAVDEPHVDEQARRLSLPVSGGAEVLAEALQRLDGFIADIFDVGLRRPDLDDVFLALTGHATEEVATDDDQAALPAATGGMA</sequence>
<dbReference type="InterPro" id="IPR003439">
    <property type="entry name" value="ABC_transporter-like_ATP-bd"/>
</dbReference>